<dbReference type="AlphaFoldDB" id="D3RRZ0"/>
<accession>D3RRZ0</accession>
<evidence type="ECO:0000313" key="2">
    <source>
        <dbReference type="EMBL" id="ADC62044.1"/>
    </source>
</evidence>
<evidence type="ECO:0008006" key="4">
    <source>
        <dbReference type="Google" id="ProtNLM"/>
    </source>
</evidence>
<dbReference type="HOGENOM" id="CLU_1413684_0_0_6"/>
<dbReference type="STRING" id="572477.Alvin_1105"/>
<feature type="transmembrane region" description="Helical" evidence="1">
    <location>
        <begin position="35"/>
        <end position="54"/>
    </location>
</feature>
<dbReference type="eggNOG" id="ENOG502ZBNM">
    <property type="taxonomic scope" value="Bacteria"/>
</dbReference>
<keyword evidence="1" id="KW-1133">Transmembrane helix</keyword>
<keyword evidence="3" id="KW-1185">Reference proteome</keyword>
<keyword evidence="1" id="KW-0812">Transmembrane</keyword>
<dbReference type="EMBL" id="CP001896">
    <property type="protein sequence ID" value="ADC62044.1"/>
    <property type="molecule type" value="Genomic_DNA"/>
</dbReference>
<organism evidence="2 3">
    <name type="scientific">Allochromatium vinosum (strain ATCC 17899 / DSM 180 / NBRC 103801 / NCIMB 10441 / D)</name>
    <name type="common">Chromatium vinosum</name>
    <dbReference type="NCBI Taxonomy" id="572477"/>
    <lineage>
        <taxon>Bacteria</taxon>
        <taxon>Pseudomonadati</taxon>
        <taxon>Pseudomonadota</taxon>
        <taxon>Gammaproteobacteria</taxon>
        <taxon>Chromatiales</taxon>
        <taxon>Chromatiaceae</taxon>
        <taxon>Allochromatium</taxon>
    </lineage>
</organism>
<protein>
    <recommendedName>
        <fullName evidence="4">Transmembrane protein</fullName>
    </recommendedName>
</protein>
<reference evidence="2 3" key="1">
    <citation type="journal article" date="2011" name="Stand. Genomic Sci.">
        <title>Complete genome sequence of Allochromatium vinosum DSM 180(T).</title>
        <authorList>
            <person name="Weissgerber T."/>
            <person name="Zigann R."/>
            <person name="Bruce D."/>
            <person name="Chang Y.J."/>
            <person name="Detter J.C."/>
            <person name="Han C."/>
            <person name="Hauser L."/>
            <person name="Jeffries C.D."/>
            <person name="Land M."/>
            <person name="Munk A.C."/>
            <person name="Tapia R."/>
            <person name="Dahl C."/>
        </authorList>
    </citation>
    <scope>NUCLEOTIDE SEQUENCE [LARGE SCALE GENOMIC DNA]</scope>
    <source>
        <strain evidence="3">ATCC 17899 / DSM 180 / NBRC 103801 / NCIMB 10441 / D</strain>
    </source>
</reference>
<keyword evidence="1" id="KW-0472">Membrane</keyword>
<proteinExistence type="predicted"/>
<dbReference type="KEGG" id="alv:Alvin_1105"/>
<evidence type="ECO:0000256" key="1">
    <source>
        <dbReference type="SAM" id="Phobius"/>
    </source>
</evidence>
<gene>
    <name evidence="2" type="ordered locus">Alvin_1105</name>
</gene>
<name>D3RRZ0_ALLVD</name>
<dbReference type="Proteomes" id="UP000001441">
    <property type="component" value="Chromosome"/>
</dbReference>
<evidence type="ECO:0000313" key="3">
    <source>
        <dbReference type="Proteomes" id="UP000001441"/>
    </source>
</evidence>
<sequence length="216" mass="24163">MKAPLPVRKRYWEEGESKRHDTSNRMSANLKLPKAYKTFLMLALVIGPFFWLAFTEDGQRRTDLALMGLLGKPEFNAALDAFDGRLTEAKLRETFPKLEFQCADGANPFGNRLCGAEIGTFNQIPAASVTLFFQDDRLRAAKVVYRRVYHDMVRRWVDQRVGARPANPLATPVPAQEEGVIAQPVADGLLLMREGELTDDDEPALIWLSQAVIAAG</sequence>